<keyword evidence="1 3" id="KW-0479">Metal-binding</keyword>
<dbReference type="KEGG" id="lrs:PX52LOC_00543"/>
<dbReference type="Gene3D" id="3.40.800.10">
    <property type="entry name" value="Ureohydrolase domain"/>
    <property type="match status" value="1"/>
</dbReference>
<feature type="binding site" evidence="3">
    <location>
        <position position="200"/>
    </location>
    <ligand>
        <name>Mn(2+)</name>
        <dbReference type="ChEBI" id="CHEBI:29035"/>
        <label>1</label>
    </ligand>
</feature>
<feature type="binding site" evidence="3">
    <location>
        <position position="198"/>
    </location>
    <ligand>
        <name>Mn(2+)</name>
        <dbReference type="ChEBI" id="CHEBI:29035"/>
        <label>1</label>
    </ligand>
</feature>
<dbReference type="PIRSF" id="PIRSF036979">
    <property type="entry name" value="Arginase"/>
    <property type="match status" value="1"/>
</dbReference>
<protein>
    <submittedName>
        <fullName evidence="5">Arginase-family protein</fullName>
    </submittedName>
</protein>
<dbReference type="SUPFAM" id="SSF52768">
    <property type="entry name" value="Arginase/deacetylase"/>
    <property type="match status" value="1"/>
</dbReference>
<dbReference type="RefSeq" id="WP_149108635.1">
    <property type="nucleotide sequence ID" value="NZ_CP042425.1"/>
</dbReference>
<feature type="binding site" evidence="3">
    <location>
        <position position="115"/>
    </location>
    <ligand>
        <name>Mn(2+)</name>
        <dbReference type="ChEBI" id="CHEBI:29035"/>
        <label>1</label>
    </ligand>
</feature>
<dbReference type="EMBL" id="CP042425">
    <property type="protein sequence ID" value="QEL13685.1"/>
    <property type="molecule type" value="Genomic_DNA"/>
</dbReference>
<feature type="binding site" evidence="3">
    <location>
        <position position="93"/>
    </location>
    <ligand>
        <name>Mn(2+)</name>
        <dbReference type="ChEBI" id="CHEBI:29035"/>
        <label>1</label>
    </ligand>
</feature>
<dbReference type="Pfam" id="PF00491">
    <property type="entry name" value="Arginase"/>
    <property type="match status" value="1"/>
</dbReference>
<dbReference type="PROSITE" id="PS51409">
    <property type="entry name" value="ARGINASE_2"/>
    <property type="match status" value="1"/>
</dbReference>
<proteinExistence type="inferred from homology"/>
<feature type="binding site" evidence="3">
    <location>
        <position position="113"/>
    </location>
    <ligand>
        <name>Mn(2+)</name>
        <dbReference type="ChEBI" id="CHEBI:29035"/>
        <label>1</label>
    </ligand>
</feature>
<dbReference type="AlphaFoldDB" id="A0A5C1A5R1"/>
<evidence type="ECO:0000313" key="5">
    <source>
        <dbReference type="EMBL" id="QEL13685.1"/>
    </source>
</evidence>
<feature type="binding site" evidence="3">
    <location>
        <position position="117"/>
    </location>
    <ligand>
        <name>Mn(2+)</name>
        <dbReference type="ChEBI" id="CHEBI:29035"/>
        <label>1</label>
    </ligand>
</feature>
<dbReference type="GO" id="GO:0046872">
    <property type="term" value="F:metal ion binding"/>
    <property type="evidence" value="ECO:0007669"/>
    <property type="project" value="UniProtKB-KW"/>
</dbReference>
<evidence type="ECO:0000256" key="3">
    <source>
        <dbReference type="PIRSR" id="PIRSR036979-1"/>
    </source>
</evidence>
<dbReference type="InterPro" id="IPR023696">
    <property type="entry name" value="Ureohydrolase_dom_sf"/>
</dbReference>
<organism evidence="5 6">
    <name type="scientific">Limnoglobus roseus</name>
    <dbReference type="NCBI Taxonomy" id="2598579"/>
    <lineage>
        <taxon>Bacteria</taxon>
        <taxon>Pseudomonadati</taxon>
        <taxon>Planctomycetota</taxon>
        <taxon>Planctomycetia</taxon>
        <taxon>Gemmatales</taxon>
        <taxon>Gemmataceae</taxon>
        <taxon>Limnoglobus</taxon>
    </lineage>
</organism>
<accession>A0A5C1A5R1</accession>
<dbReference type="PANTHER" id="PTHR11358">
    <property type="entry name" value="ARGINASE/AGMATINASE"/>
    <property type="match status" value="1"/>
</dbReference>
<keyword evidence="6" id="KW-1185">Reference proteome</keyword>
<gene>
    <name evidence="5" type="ORF">PX52LOC_00543</name>
</gene>
<sequence>MRTTAVVFPFDTFGNSGTGAGAELLGDVLREVLADTDAEKRATRPAVLRDKLKVKDFAFETMADVTAWRETGRQAAKKVLAAGDFLLWLGGNHLSVLPVYEELPPDTLVIQFDAHLDIYNLHDCTPELSHGNFLLHAERPLPRVVNVGSRDQFLMPRYVGRTFAEVFPAERIAADFAGVLQSLTEQAATASNIWIDLDVDAVDPLFLPAVCQPMPFGMTPQQLLAVLQAVWGDKVLGVSISEFAPGHDVRDAGLNLLGWLLEWLLLKRYGV</sequence>
<dbReference type="GO" id="GO:0008783">
    <property type="term" value="F:agmatinase activity"/>
    <property type="evidence" value="ECO:0007669"/>
    <property type="project" value="TreeGrafter"/>
</dbReference>
<evidence type="ECO:0000256" key="2">
    <source>
        <dbReference type="ARBA" id="ARBA00022801"/>
    </source>
</evidence>
<dbReference type="PANTHER" id="PTHR11358:SF26">
    <property type="entry name" value="GUANIDINO ACID HYDROLASE, MITOCHONDRIAL"/>
    <property type="match status" value="1"/>
</dbReference>
<evidence type="ECO:0000256" key="1">
    <source>
        <dbReference type="ARBA" id="ARBA00022723"/>
    </source>
</evidence>
<dbReference type="OrthoDB" id="267232at2"/>
<evidence type="ECO:0000313" key="6">
    <source>
        <dbReference type="Proteomes" id="UP000324974"/>
    </source>
</evidence>
<dbReference type="GO" id="GO:0033389">
    <property type="term" value="P:putrescine biosynthetic process from arginine, via agmatine"/>
    <property type="evidence" value="ECO:0007669"/>
    <property type="project" value="TreeGrafter"/>
</dbReference>
<dbReference type="InterPro" id="IPR006035">
    <property type="entry name" value="Ureohydrolase"/>
</dbReference>
<comment type="similarity">
    <text evidence="4">Belongs to the arginase family.</text>
</comment>
<reference evidence="6" key="1">
    <citation type="submission" date="2019-08" db="EMBL/GenBank/DDBJ databases">
        <title>Limnoglobus roseus gen. nov., sp. nov., a novel freshwater planctomycete with a giant genome from the family Gemmataceae.</title>
        <authorList>
            <person name="Kulichevskaya I.S."/>
            <person name="Naumoff D.G."/>
            <person name="Miroshnikov K."/>
            <person name="Ivanova A."/>
            <person name="Philippov D.A."/>
            <person name="Hakobyan A."/>
            <person name="Rijpstra I.C."/>
            <person name="Sinninghe Damste J.S."/>
            <person name="Liesack W."/>
            <person name="Dedysh S.N."/>
        </authorList>
    </citation>
    <scope>NUCLEOTIDE SEQUENCE [LARGE SCALE GENOMIC DNA]</scope>
    <source>
        <strain evidence="6">PX52</strain>
    </source>
</reference>
<evidence type="ECO:0000256" key="4">
    <source>
        <dbReference type="PROSITE-ProRule" id="PRU00742"/>
    </source>
</evidence>
<comment type="cofactor">
    <cofactor evidence="3">
        <name>Mn(2+)</name>
        <dbReference type="ChEBI" id="CHEBI:29035"/>
    </cofactor>
    <text evidence="3">Binds 2 manganese ions per subunit.</text>
</comment>
<name>A0A5C1A5R1_9BACT</name>
<keyword evidence="3" id="KW-0464">Manganese</keyword>
<keyword evidence="2" id="KW-0378">Hydrolase</keyword>
<dbReference type="Proteomes" id="UP000324974">
    <property type="component" value="Chromosome"/>
</dbReference>